<feature type="signal peptide" evidence="1">
    <location>
        <begin position="1"/>
        <end position="23"/>
    </location>
</feature>
<dbReference type="InterPro" id="IPR017853">
    <property type="entry name" value="GH"/>
</dbReference>
<evidence type="ECO:0000313" key="3">
    <source>
        <dbReference type="Proteomes" id="UP000076023"/>
    </source>
</evidence>
<name>A0A146G7A4_TERSA</name>
<proteinExistence type="predicted"/>
<dbReference type="InParanoid" id="A0A146G7A4"/>
<accession>A0A146G7A4</accession>
<dbReference type="OrthoDB" id="777902at2"/>
<dbReference type="STRING" id="690879.TSACC_2955"/>
<comment type="caution">
    <text evidence="2">The sequence shown here is derived from an EMBL/GenBank/DDBJ whole genome shotgun (WGS) entry which is preliminary data.</text>
</comment>
<dbReference type="EMBL" id="BDCO01000002">
    <property type="protein sequence ID" value="GAT32556.1"/>
    <property type="molecule type" value="Genomic_DNA"/>
</dbReference>
<dbReference type="Proteomes" id="UP000076023">
    <property type="component" value="Unassembled WGS sequence"/>
</dbReference>
<sequence>MRLSQYTLPALAAALALTGSALAQMKTGEQMKNYEEVFGVKINQRTYPYEVTLLEGTPEGNVLYPGEQPRLKLLFTNKTDAPIKTEAKMEVIPFGTRGIPGDIWLPELVRQGDPMPGKVALDIPANGSQIVEFAPKIPEKFGAYAIVADLGPIGRRLATSCARTFAASPERIQYPTLSLDDAAGVPILKRLGIQAIRMEFGYVPTTQKDYEKKMALLDQRLKEYQENNITVLLVFNNGGGNETQALGRTRPHLDADGVMLDTKQDYAWLPQYDADFQKFVADTCRKYGWPKGPVTAVELWNEPWEGISISGWGADSERFREIFTAMARGVEEARKDGADVLIAGCDSSTNTFDKLFADGSDTFLKWLDVCAIHYQGPSTPSIYRKWIDRDSPRGRVKIWDTESWVANTDDRVAAVIAANRAFGYDRAMGVYFGNVSREIKKEVELPDKTRQKLHNFDAWSTAAAVGAANHFLGERPFRELLFKNGLPWVMVFDGLKGQPDDGTIVVVGDMGESFEPDLMLFRQVEGLSTSRERKEIEAKLAALPAQSPEREALEKQLQSRPPLQGATLTLKNPDGEFVLADFYGNPVSGKGGQITVPLDGRGFFLRTNGKPGSFERLTKAVAQARIDGYEPVDIVAHDMLTPVDRESTLRLTLTNILNRPVQGTLKASLGDLTLDLPKEVSLQAHETREIKIPVKGGTPRPDNTYPLSVEFDAGKDGSAAHRESLHVNQIARRTIAVDGNLEDWKGALPQPVTADEDGPTVMEAAWLPFVKYDTGKSSGTASGFLGYDDKAFYFAAKILDTTPSDGTLRFAKRDLDADFYPEVSYEYDGERTFLKKDETWNQPIREAAALQMPGAPDQRSHTAWSSIAKALAVDLSVEKPTTVTFYFVDWDGHKNGRRNVLLDLQDPETGKSLARTTVAEYGPGNHVSFLVSGKVRAIIRTRSWLGASLSGIFLDPAPQGVTLNGSPAAKLLGTDLNTAGNWIGKYGRDGFVVAGAEPRLPDGSSVRFLDDAPRVEHRWPEGVRRYSYRQRPALPFGSAPKFDNVQIAFNVIPVGEKASSISHPPGTMPRFIPYEDTDYEYALNPVAGKYGGGTEIWRSLVPGMVRKHFYPRQPAAPQEGAVEDGQLAIKHEGNTRIIEAAIPWSEIPLVKKALDEGKTVRFSFRVNDNGGPGMELAAGRSVSKKNPMSFHPDWIAHWANEVEFSFEK</sequence>
<reference evidence="3" key="1">
    <citation type="journal article" date="2017" name="Genome Announc.">
        <title>Draft Genome Sequence of Terrimicrobium sacchariphilum NM-5T, a Facultative Anaerobic Soil Bacterium of the Class Spartobacteria.</title>
        <authorList>
            <person name="Qiu Y.L."/>
            <person name="Tourlousse D.M."/>
            <person name="Matsuura N."/>
            <person name="Ohashi A."/>
            <person name="Sekiguchi Y."/>
        </authorList>
    </citation>
    <scope>NUCLEOTIDE SEQUENCE [LARGE SCALE GENOMIC DNA]</scope>
    <source>
        <strain evidence="3">NM-5</strain>
    </source>
</reference>
<dbReference type="AlphaFoldDB" id="A0A146G7A4"/>
<protein>
    <submittedName>
        <fullName evidence="2">Uncharacterized protein</fullName>
    </submittedName>
</protein>
<dbReference type="Gene3D" id="2.60.40.1190">
    <property type="match status" value="2"/>
</dbReference>
<keyword evidence="1" id="KW-0732">Signal</keyword>
<dbReference type="Gene3D" id="3.20.20.80">
    <property type="entry name" value="Glycosidases"/>
    <property type="match status" value="1"/>
</dbReference>
<organism evidence="2 3">
    <name type="scientific">Terrimicrobium sacchariphilum</name>
    <dbReference type="NCBI Taxonomy" id="690879"/>
    <lineage>
        <taxon>Bacteria</taxon>
        <taxon>Pseudomonadati</taxon>
        <taxon>Verrucomicrobiota</taxon>
        <taxon>Terrimicrobiia</taxon>
        <taxon>Terrimicrobiales</taxon>
        <taxon>Terrimicrobiaceae</taxon>
        <taxon>Terrimicrobium</taxon>
    </lineage>
</organism>
<dbReference type="RefSeq" id="WP_084400214.1">
    <property type="nucleotide sequence ID" value="NZ_BDCO01000002.1"/>
</dbReference>
<evidence type="ECO:0000256" key="1">
    <source>
        <dbReference type="SAM" id="SignalP"/>
    </source>
</evidence>
<evidence type="ECO:0000313" key="2">
    <source>
        <dbReference type="EMBL" id="GAT32556.1"/>
    </source>
</evidence>
<dbReference type="SUPFAM" id="SSF51445">
    <property type="entry name" value="(Trans)glycosidases"/>
    <property type="match status" value="1"/>
</dbReference>
<feature type="chain" id="PRO_5007524516" evidence="1">
    <location>
        <begin position="24"/>
        <end position="1208"/>
    </location>
</feature>
<gene>
    <name evidence="2" type="ORF">TSACC_2955</name>
</gene>
<keyword evidence="3" id="KW-1185">Reference proteome</keyword>